<dbReference type="AlphaFoldDB" id="A0A9D1E836"/>
<reference evidence="10" key="1">
    <citation type="submission" date="2020-10" db="EMBL/GenBank/DDBJ databases">
        <authorList>
            <person name="Gilroy R."/>
        </authorList>
    </citation>
    <scope>NUCLEOTIDE SEQUENCE</scope>
    <source>
        <strain evidence="10">ChiSjej5B23-6657</strain>
    </source>
</reference>
<dbReference type="InterPro" id="IPR038417">
    <property type="entry name" value="Alpga-gal_N_sf"/>
</dbReference>
<dbReference type="InterPro" id="IPR002252">
    <property type="entry name" value="Glyco_hydro_36"/>
</dbReference>
<dbReference type="CDD" id="cd14791">
    <property type="entry name" value="GH36"/>
    <property type="match status" value="1"/>
</dbReference>
<evidence type="ECO:0000256" key="1">
    <source>
        <dbReference type="ARBA" id="ARBA00001255"/>
    </source>
</evidence>
<accession>A0A9D1E836</accession>
<name>A0A9D1E836_9FIRM</name>
<dbReference type="Gene3D" id="2.70.98.60">
    <property type="entry name" value="alpha-galactosidase from lactobacil brevis"/>
    <property type="match status" value="1"/>
</dbReference>
<comment type="catalytic activity">
    <reaction evidence="1 5">
        <text>Hydrolysis of terminal, non-reducing alpha-D-galactose residues in alpha-D-galactosides, including galactose oligosaccharides, galactomannans and galactolipids.</text>
        <dbReference type="EC" id="3.2.1.22"/>
    </reaction>
</comment>
<dbReference type="Gene3D" id="3.20.20.70">
    <property type="entry name" value="Aldolase class I"/>
    <property type="match status" value="1"/>
</dbReference>
<comment type="similarity">
    <text evidence="5">Belongs to the glycosyl hydrolase.</text>
</comment>
<evidence type="ECO:0000313" key="11">
    <source>
        <dbReference type="Proteomes" id="UP000823912"/>
    </source>
</evidence>
<feature type="active site" description="Proton donor" evidence="6">
    <location>
        <position position="557"/>
    </location>
</feature>
<organism evidence="10 11">
    <name type="scientific">Candidatus Pullilachnospira gallistercoris</name>
    <dbReference type="NCBI Taxonomy" id="2840911"/>
    <lineage>
        <taxon>Bacteria</taxon>
        <taxon>Bacillati</taxon>
        <taxon>Bacillota</taxon>
        <taxon>Clostridia</taxon>
        <taxon>Lachnospirales</taxon>
        <taxon>Lachnospiraceae</taxon>
        <taxon>Lachnospiraceae incertae sedis</taxon>
        <taxon>Candidatus Pullilachnospira</taxon>
    </lineage>
</organism>
<feature type="binding site" evidence="7">
    <location>
        <begin position="375"/>
        <end position="376"/>
    </location>
    <ligand>
        <name>substrate</name>
    </ligand>
</feature>
<dbReference type="PANTHER" id="PTHR43053">
    <property type="entry name" value="GLYCOSIDASE FAMILY 31"/>
    <property type="match status" value="1"/>
</dbReference>
<protein>
    <recommendedName>
        <fullName evidence="2 5">Alpha-galactosidase</fullName>
        <ecNumber evidence="2 5">3.2.1.22</ecNumber>
    </recommendedName>
</protein>
<dbReference type="PRINTS" id="PR00743">
    <property type="entry name" value="GLHYDRLASE36"/>
</dbReference>
<dbReference type="GO" id="GO:0016052">
    <property type="term" value="P:carbohydrate catabolic process"/>
    <property type="evidence" value="ECO:0007669"/>
    <property type="project" value="InterPro"/>
</dbReference>
<dbReference type="PIRSF" id="PIRSF005536">
    <property type="entry name" value="Agal"/>
    <property type="match status" value="1"/>
</dbReference>
<comment type="caution">
    <text evidence="10">The sequence shown here is derived from an EMBL/GenBank/DDBJ whole genome shotgun (WGS) entry which is preliminary data.</text>
</comment>
<evidence type="ECO:0000256" key="3">
    <source>
        <dbReference type="ARBA" id="ARBA00022801"/>
    </source>
</evidence>
<dbReference type="InterPro" id="IPR013780">
    <property type="entry name" value="Glyco_hydro_b"/>
</dbReference>
<sequence length="777" mass="88147">MIERTKSAFWLQTAHTTYAFRVMDSGQLEHLYYGRRLLAPRGGILGEDENGTEEALAGKHRFGPGNSIQYREELPGFSLEEPCLEMSALGKGDIREPFLEIVHGDGSTTSDFVCRDFYMDRGKPPFKTLPGSFGTAQEIEHLCVTLTDRSYGLELELHYYVYEERDVIARSARLINRSDREIGLRRMMSLQIDFDGTNFDFTTFGGAWAREMNRRTVTVSGGKCVNASFTGTSSSRANPFVMLSAPGTTEEAGDCYGFHLIYSGNHYEAVEAGSYGTTRFCAGINPQSFCFLLKPGEDFEAPEAVMTYTHEGFGGVSRQMHAFIRHHIVRGEWSRKPRPVLLNSWEAAYFDIDEEKLLRLAKAGKDVGIELFVVDDGWFGTRTDDTRSLGDWQENREKLPGGLAGLCEKVKALGLQFGIWGEPEMISVNSRLYEAHPDYAMVIPGKPHSEGRNQRILDLTRREVQDFVIEEMSRVFSSADISYVKWDMNRIFSDYYSAALEPERQGEVAHRYVLGLYRCLKELTERFPHILFEGCAGGGNRFDLGMLCYFPQIWASDNTDAVCRVDMQTNYSYGYPMSTVSAHVSACPNHQTLRMTPLETRFHVAAFGVLGYECNLCEMDEEELAVIRKQIALYKRWRDVLQTGTFYRICEGNQIQWICVSEDRRRAVGFFMQKLTRANASQARFRAKGLIPEQRYHFYNPTTEEDPGVGLSLLGGMGAPGRQMPPAERENYHLRGDALMYAGIRLEQAFCGAGYYEGIRFFGDFASRIYFMESEEA</sequence>
<dbReference type="Pfam" id="PF02065">
    <property type="entry name" value="Melibiase"/>
    <property type="match status" value="1"/>
</dbReference>
<keyword evidence="3 5" id="KW-0378">Hydrolase</keyword>
<dbReference type="Pfam" id="PF16875">
    <property type="entry name" value="Glyco_hydro_36N"/>
    <property type="match status" value="1"/>
</dbReference>
<feature type="binding site" evidence="7">
    <location>
        <position position="452"/>
    </location>
    <ligand>
        <name>substrate</name>
    </ligand>
</feature>
<proteinExistence type="inferred from homology"/>
<feature type="binding site" evidence="7">
    <location>
        <begin position="485"/>
        <end position="489"/>
    </location>
    <ligand>
        <name>substrate</name>
    </ligand>
</feature>
<evidence type="ECO:0000313" key="10">
    <source>
        <dbReference type="EMBL" id="HIR69998.1"/>
    </source>
</evidence>
<feature type="binding site" evidence="7">
    <location>
        <position position="557"/>
    </location>
    <ligand>
        <name>substrate</name>
    </ligand>
</feature>
<evidence type="ECO:0000259" key="9">
    <source>
        <dbReference type="Pfam" id="PF16875"/>
    </source>
</evidence>
<dbReference type="GO" id="GO:0004557">
    <property type="term" value="F:alpha-galactosidase activity"/>
    <property type="evidence" value="ECO:0007669"/>
    <property type="project" value="UniProtKB-UniRule"/>
</dbReference>
<keyword evidence="4 5" id="KW-0326">Glycosidase</keyword>
<dbReference type="Proteomes" id="UP000823912">
    <property type="component" value="Unassembled WGS sequence"/>
</dbReference>
<feature type="binding site" evidence="7">
    <location>
        <position position="208"/>
    </location>
    <ligand>
        <name>substrate</name>
    </ligand>
</feature>
<dbReference type="InterPro" id="IPR031704">
    <property type="entry name" value="Glyco_hydro_36_N"/>
</dbReference>
<evidence type="ECO:0000256" key="2">
    <source>
        <dbReference type="ARBA" id="ARBA00012755"/>
    </source>
</evidence>
<dbReference type="EC" id="3.2.1.22" evidence="2 5"/>
<dbReference type="SUPFAM" id="SSF51445">
    <property type="entry name" value="(Trans)glycosidases"/>
    <property type="match status" value="1"/>
</dbReference>
<dbReference type="Pfam" id="PF16874">
    <property type="entry name" value="Glyco_hydro_36C"/>
    <property type="match status" value="1"/>
</dbReference>
<dbReference type="FunFam" id="3.20.20.70:FF:000118">
    <property type="entry name" value="Alpha-galactosidase"/>
    <property type="match status" value="1"/>
</dbReference>
<evidence type="ECO:0000256" key="4">
    <source>
        <dbReference type="ARBA" id="ARBA00023295"/>
    </source>
</evidence>
<dbReference type="InterPro" id="IPR017853">
    <property type="entry name" value="GH"/>
</dbReference>
<dbReference type="InterPro" id="IPR050985">
    <property type="entry name" value="Alpha-glycosidase_related"/>
</dbReference>
<evidence type="ECO:0000256" key="6">
    <source>
        <dbReference type="PIRSR" id="PIRSR005536-1"/>
    </source>
</evidence>
<feature type="domain" description="Glycosyl hydrolase family 36 N-terminal" evidence="9">
    <location>
        <begin position="26"/>
        <end position="293"/>
    </location>
</feature>
<dbReference type="PANTHER" id="PTHR43053:SF3">
    <property type="entry name" value="ALPHA-GALACTOSIDASE C-RELATED"/>
    <property type="match status" value="1"/>
</dbReference>
<feature type="active site" description="Nucleophile" evidence="6">
    <location>
        <position position="487"/>
    </location>
</feature>
<reference evidence="10" key="2">
    <citation type="journal article" date="2021" name="PeerJ">
        <title>Extensive microbial diversity within the chicken gut microbiome revealed by metagenomics and culture.</title>
        <authorList>
            <person name="Gilroy R."/>
            <person name="Ravi A."/>
            <person name="Getino M."/>
            <person name="Pursley I."/>
            <person name="Horton D.L."/>
            <person name="Alikhan N.F."/>
            <person name="Baker D."/>
            <person name="Gharbi K."/>
            <person name="Hall N."/>
            <person name="Watson M."/>
            <person name="Adriaenssens E.M."/>
            <person name="Foster-Nyarko E."/>
            <person name="Jarju S."/>
            <person name="Secka A."/>
            <person name="Antonio M."/>
            <person name="Oren A."/>
            <person name="Chaudhuri R.R."/>
            <person name="La Ragione R."/>
            <person name="Hildebrand F."/>
            <person name="Pallen M.J."/>
        </authorList>
    </citation>
    <scope>NUCLEOTIDE SEQUENCE</scope>
    <source>
        <strain evidence="10">ChiSjej5B23-6657</strain>
    </source>
</reference>
<feature type="domain" description="Glycosyl hydrolase family 36 C-terminal" evidence="8">
    <location>
        <begin position="655"/>
        <end position="771"/>
    </location>
</feature>
<evidence type="ECO:0000256" key="7">
    <source>
        <dbReference type="PIRSR" id="PIRSR005536-2"/>
    </source>
</evidence>
<gene>
    <name evidence="10" type="ORF">IAA55_01810</name>
</gene>
<evidence type="ECO:0000259" key="8">
    <source>
        <dbReference type="Pfam" id="PF16874"/>
    </source>
</evidence>
<dbReference type="EMBL" id="DVHM01000031">
    <property type="protein sequence ID" value="HIR69998.1"/>
    <property type="molecule type" value="Genomic_DNA"/>
</dbReference>
<dbReference type="Gene3D" id="2.60.40.1180">
    <property type="entry name" value="Golgi alpha-mannosidase II"/>
    <property type="match status" value="1"/>
</dbReference>
<dbReference type="InterPro" id="IPR031705">
    <property type="entry name" value="Glyco_hydro_36_C"/>
</dbReference>
<dbReference type="InterPro" id="IPR013785">
    <property type="entry name" value="Aldolase_TIM"/>
</dbReference>
<feature type="binding site" evidence="7">
    <location>
        <position position="535"/>
    </location>
    <ligand>
        <name>substrate</name>
    </ligand>
</feature>
<evidence type="ECO:0000256" key="5">
    <source>
        <dbReference type="PIRNR" id="PIRNR005536"/>
    </source>
</evidence>